<reference evidence="1" key="1">
    <citation type="submission" date="2023-07" db="EMBL/GenBank/DDBJ databases">
        <title>Black Yeasts Isolated from many extreme environments.</title>
        <authorList>
            <person name="Coleine C."/>
            <person name="Stajich J.E."/>
            <person name="Selbmann L."/>
        </authorList>
    </citation>
    <scope>NUCLEOTIDE SEQUENCE</scope>
    <source>
        <strain evidence="1">CCFEE 5714</strain>
    </source>
</reference>
<keyword evidence="2" id="KW-1185">Reference proteome</keyword>
<evidence type="ECO:0000313" key="2">
    <source>
        <dbReference type="Proteomes" id="UP001281147"/>
    </source>
</evidence>
<name>A0ACC3MPH1_9PEZI</name>
<proteinExistence type="predicted"/>
<sequence>MSRSYAPPDNYFPPASNGNAPTASGNNDAAASNVPAVTEDMPLPDATQEPDWEALVPGERLPRTYREYVMQRVQGWQQERPEGRFDPMPRLAQQAGQLQRAPVNQAINVPIRQTSSRVHMDARGRIINERRRRPVPIQDRPRRRFNVDQVLLEIHARYPPARDSMDDISPATSEERVPDEADIAASRAQLEGDAAAPAG</sequence>
<protein>
    <submittedName>
        <fullName evidence="1">Uncharacterized protein</fullName>
    </submittedName>
</protein>
<dbReference type="Proteomes" id="UP001281147">
    <property type="component" value="Unassembled WGS sequence"/>
</dbReference>
<comment type="caution">
    <text evidence="1">The sequence shown here is derived from an EMBL/GenBank/DDBJ whole genome shotgun (WGS) entry which is preliminary data.</text>
</comment>
<gene>
    <name evidence="1" type="ORF">LTR37_015896</name>
</gene>
<accession>A0ACC3MPH1</accession>
<organism evidence="1 2">
    <name type="scientific">Vermiconidia calcicola</name>
    <dbReference type="NCBI Taxonomy" id="1690605"/>
    <lineage>
        <taxon>Eukaryota</taxon>
        <taxon>Fungi</taxon>
        <taxon>Dikarya</taxon>
        <taxon>Ascomycota</taxon>
        <taxon>Pezizomycotina</taxon>
        <taxon>Dothideomycetes</taxon>
        <taxon>Dothideomycetidae</taxon>
        <taxon>Mycosphaerellales</taxon>
        <taxon>Extremaceae</taxon>
        <taxon>Vermiconidia</taxon>
    </lineage>
</organism>
<dbReference type="EMBL" id="JAUTXU010000183">
    <property type="protein sequence ID" value="KAK3700568.1"/>
    <property type="molecule type" value="Genomic_DNA"/>
</dbReference>
<evidence type="ECO:0000313" key="1">
    <source>
        <dbReference type="EMBL" id="KAK3700568.1"/>
    </source>
</evidence>